<dbReference type="AlphaFoldDB" id="A0A2P2PXX9"/>
<organism evidence="1">
    <name type="scientific">Rhizophora mucronata</name>
    <name type="common">Asiatic mangrove</name>
    <dbReference type="NCBI Taxonomy" id="61149"/>
    <lineage>
        <taxon>Eukaryota</taxon>
        <taxon>Viridiplantae</taxon>
        <taxon>Streptophyta</taxon>
        <taxon>Embryophyta</taxon>
        <taxon>Tracheophyta</taxon>
        <taxon>Spermatophyta</taxon>
        <taxon>Magnoliopsida</taxon>
        <taxon>eudicotyledons</taxon>
        <taxon>Gunneridae</taxon>
        <taxon>Pentapetalae</taxon>
        <taxon>rosids</taxon>
        <taxon>fabids</taxon>
        <taxon>Malpighiales</taxon>
        <taxon>Rhizophoraceae</taxon>
        <taxon>Rhizophora</taxon>
    </lineage>
</organism>
<reference evidence="1" key="1">
    <citation type="submission" date="2018-02" db="EMBL/GenBank/DDBJ databases">
        <title>Rhizophora mucronata_Transcriptome.</title>
        <authorList>
            <person name="Meera S.P."/>
            <person name="Sreeshan A."/>
            <person name="Augustine A."/>
        </authorList>
    </citation>
    <scope>NUCLEOTIDE SEQUENCE</scope>
    <source>
        <tissue evidence="1">Leaf</tissue>
    </source>
</reference>
<proteinExistence type="predicted"/>
<sequence>MVLVVVICQMNVLVPSGYSSGYLYDAS</sequence>
<accession>A0A2P2PXX9</accession>
<protein>
    <submittedName>
        <fullName evidence="1">Uncharacterized protein</fullName>
    </submittedName>
</protein>
<name>A0A2P2PXX9_RHIMU</name>
<evidence type="ECO:0000313" key="1">
    <source>
        <dbReference type="EMBL" id="MBX59509.1"/>
    </source>
</evidence>
<dbReference type="EMBL" id="GGEC01079025">
    <property type="protein sequence ID" value="MBX59509.1"/>
    <property type="molecule type" value="Transcribed_RNA"/>
</dbReference>